<name>A0AAU7KDB8_9GAMM</name>
<sequence>MSMILMAKAFGINVGNASRKLVLLKLADNANDKGECWPSYQHIADQCEMSKRSAMNHIDALCESGYVSKRSRKGVKGNSTNLYQLHLEGEKPAPLNGSKGEKAAPPSENSAPPSETVAPGGGENPAPGTSHSSEPVTEPSNEPGLEPGAAPLVSTGELVEQGQPADEPRAAIPADMPGPKDQNTKTFKPWANYAVTYRRRYGVWPIWNAKVAGQLGQLVDRVGADLAPGVAAYFLSINSQYYVTKGHPVGLLLADCENIAMQMQTGNQMTATRARQMDGTQANASAADEAKRLLGNWGE</sequence>
<feature type="compositionally biased region" description="Low complexity" evidence="1">
    <location>
        <begin position="103"/>
        <end position="115"/>
    </location>
</feature>
<dbReference type="AlphaFoldDB" id="A0AAU7KDB8"/>
<accession>A0AAU7KDB8</accession>
<dbReference type="Gene3D" id="1.10.10.10">
    <property type="entry name" value="Winged helix-like DNA-binding domain superfamily/Winged helix DNA-binding domain"/>
    <property type="match status" value="1"/>
</dbReference>
<protein>
    <submittedName>
        <fullName evidence="2">Helix-turn-helix domain-containing protein</fullName>
    </submittedName>
</protein>
<evidence type="ECO:0000256" key="1">
    <source>
        <dbReference type="SAM" id="MobiDB-lite"/>
    </source>
</evidence>
<proteinExistence type="predicted"/>
<dbReference type="InterPro" id="IPR036390">
    <property type="entry name" value="WH_DNA-bd_sf"/>
</dbReference>
<feature type="compositionally biased region" description="Polar residues" evidence="1">
    <location>
        <begin position="127"/>
        <end position="140"/>
    </location>
</feature>
<dbReference type="RefSeq" id="WP_348826636.1">
    <property type="nucleotide sequence ID" value="NZ_CP098827.1"/>
</dbReference>
<dbReference type="EMBL" id="CP098827">
    <property type="protein sequence ID" value="XBO69480.1"/>
    <property type="molecule type" value="Genomic_DNA"/>
</dbReference>
<feature type="region of interest" description="Disordered" evidence="1">
    <location>
        <begin position="89"/>
        <end position="185"/>
    </location>
</feature>
<evidence type="ECO:0000313" key="2">
    <source>
        <dbReference type="EMBL" id="XBO69480.1"/>
    </source>
</evidence>
<dbReference type="Pfam" id="PF13730">
    <property type="entry name" value="HTH_36"/>
    <property type="match status" value="1"/>
</dbReference>
<dbReference type="InterPro" id="IPR036388">
    <property type="entry name" value="WH-like_DNA-bd_sf"/>
</dbReference>
<reference evidence="2" key="1">
    <citation type="submission" date="2022-06" db="EMBL/GenBank/DDBJ databases">
        <title>A novel DMS-producing enzyme.</title>
        <authorList>
            <person name="Zhang Y."/>
        </authorList>
    </citation>
    <scope>NUCLEOTIDE SEQUENCE</scope>
    <source>
        <strain evidence="2">RT37</strain>
    </source>
</reference>
<organism evidence="2">
    <name type="scientific">Halomonas sp. RT37</name>
    <dbReference type="NCBI Taxonomy" id="2950872"/>
    <lineage>
        <taxon>Bacteria</taxon>
        <taxon>Pseudomonadati</taxon>
        <taxon>Pseudomonadota</taxon>
        <taxon>Gammaproteobacteria</taxon>
        <taxon>Oceanospirillales</taxon>
        <taxon>Halomonadaceae</taxon>
        <taxon>Halomonas</taxon>
    </lineage>
</organism>
<dbReference type="SUPFAM" id="SSF46785">
    <property type="entry name" value="Winged helix' DNA-binding domain"/>
    <property type="match status" value="1"/>
</dbReference>
<gene>
    <name evidence="2" type="ORF">NFG58_12675</name>
</gene>